<keyword evidence="1" id="KW-0812">Transmembrane</keyword>
<evidence type="ECO:0000256" key="1">
    <source>
        <dbReference type="SAM" id="Phobius"/>
    </source>
</evidence>
<accession>A0A286H1W4</accession>
<keyword evidence="3" id="KW-1185">Reference proteome</keyword>
<evidence type="ECO:0000313" key="2">
    <source>
        <dbReference type="EMBL" id="SOE01692.1"/>
    </source>
</evidence>
<dbReference type="RefSeq" id="WP_141415251.1">
    <property type="nucleotide sequence ID" value="NZ_OCNJ01000022.1"/>
</dbReference>
<organism evidence="2 3">
    <name type="scientific">Caenispirillum bisanense</name>
    <dbReference type="NCBI Taxonomy" id="414052"/>
    <lineage>
        <taxon>Bacteria</taxon>
        <taxon>Pseudomonadati</taxon>
        <taxon>Pseudomonadota</taxon>
        <taxon>Alphaproteobacteria</taxon>
        <taxon>Rhodospirillales</taxon>
        <taxon>Novispirillaceae</taxon>
        <taxon>Caenispirillum</taxon>
    </lineage>
</organism>
<reference evidence="2 3" key="1">
    <citation type="submission" date="2017-09" db="EMBL/GenBank/DDBJ databases">
        <authorList>
            <person name="Ehlers B."/>
            <person name="Leendertz F.H."/>
        </authorList>
    </citation>
    <scope>NUCLEOTIDE SEQUENCE [LARGE SCALE GENOMIC DNA]</scope>
    <source>
        <strain evidence="2 3">USBA 140</strain>
    </source>
</reference>
<feature type="transmembrane region" description="Helical" evidence="1">
    <location>
        <begin position="58"/>
        <end position="76"/>
    </location>
</feature>
<evidence type="ECO:0000313" key="3">
    <source>
        <dbReference type="Proteomes" id="UP000219621"/>
    </source>
</evidence>
<dbReference type="EMBL" id="OCNJ01000022">
    <property type="protein sequence ID" value="SOE01692.1"/>
    <property type="molecule type" value="Genomic_DNA"/>
</dbReference>
<name>A0A286H1W4_9PROT</name>
<dbReference type="OrthoDB" id="5953191at2"/>
<proteinExistence type="predicted"/>
<protein>
    <submittedName>
        <fullName evidence="2">Uncharacterized protein</fullName>
    </submittedName>
</protein>
<dbReference type="AlphaFoldDB" id="A0A286H1W4"/>
<dbReference type="Proteomes" id="UP000219621">
    <property type="component" value="Unassembled WGS sequence"/>
</dbReference>
<feature type="transmembrane region" description="Helical" evidence="1">
    <location>
        <begin position="83"/>
        <end position="111"/>
    </location>
</feature>
<gene>
    <name evidence="2" type="ORF">SAMN05421508_1227</name>
</gene>
<sequence length="126" mass="13401">MSRNQLMKLAAALAVAFAAALAARFLMVEPRGAALMCASEQAQWWCPLRGALVPVMQYYVFGVVSVVTGLVGLVFGGRAWGAAALLSGAVGLVLYNAEPAAVGFVLGLIVVMRKREPSSRRARKHR</sequence>
<keyword evidence="1" id="KW-1133">Transmembrane helix</keyword>
<keyword evidence="1" id="KW-0472">Membrane</keyword>